<dbReference type="EMBL" id="CP002116">
    <property type="protein sequence ID" value="ADK79287.1"/>
    <property type="molecule type" value="Genomic_DNA"/>
</dbReference>
<dbReference type="InterPro" id="IPR017021">
    <property type="entry name" value="UCP033763"/>
</dbReference>
<dbReference type="Pfam" id="PF09391">
    <property type="entry name" value="DUF2000"/>
    <property type="match status" value="1"/>
</dbReference>
<evidence type="ECO:0000313" key="2">
    <source>
        <dbReference type="Proteomes" id="UP000002318"/>
    </source>
</evidence>
<dbReference type="RefSeq" id="WP_013252751.1">
    <property type="nucleotide sequence ID" value="NC_014364.1"/>
</dbReference>
<dbReference type="STRING" id="573413.Spirs_0130"/>
<organism evidence="1 2">
    <name type="scientific">Sediminispirochaeta smaragdinae (strain DSM 11293 / JCM 15392 / SEBR 4228)</name>
    <name type="common">Spirochaeta smaragdinae</name>
    <dbReference type="NCBI Taxonomy" id="573413"/>
    <lineage>
        <taxon>Bacteria</taxon>
        <taxon>Pseudomonadati</taxon>
        <taxon>Spirochaetota</taxon>
        <taxon>Spirochaetia</taxon>
        <taxon>Spirochaetales</taxon>
        <taxon>Spirochaetaceae</taxon>
        <taxon>Sediminispirochaeta</taxon>
    </lineage>
</organism>
<dbReference type="OrthoDB" id="1045582at2"/>
<gene>
    <name evidence="1" type="ordered locus">Spirs_0130</name>
</gene>
<keyword evidence="2" id="KW-1185">Reference proteome</keyword>
<reference evidence="1 2" key="1">
    <citation type="journal article" date="2010" name="Stand. Genomic Sci.">
        <title>Complete genome sequence of Spirochaeta smaragdinae type strain (SEBR 4228).</title>
        <authorList>
            <person name="Mavromatis K."/>
            <person name="Yasawong M."/>
            <person name="Chertkov O."/>
            <person name="Lapidus A."/>
            <person name="Lucas S."/>
            <person name="Nolan M."/>
            <person name="Del Rio T.G."/>
            <person name="Tice H."/>
            <person name="Cheng J.F."/>
            <person name="Pitluck S."/>
            <person name="Liolios K."/>
            <person name="Ivanova N."/>
            <person name="Tapia R."/>
            <person name="Han C."/>
            <person name="Bruce D."/>
            <person name="Goodwin L."/>
            <person name="Pati A."/>
            <person name="Chen A."/>
            <person name="Palaniappan K."/>
            <person name="Land M."/>
            <person name="Hauser L."/>
            <person name="Chang Y.J."/>
            <person name="Jeffries C.D."/>
            <person name="Detter J.C."/>
            <person name="Rohde M."/>
            <person name="Brambilla E."/>
            <person name="Spring S."/>
            <person name="Goker M."/>
            <person name="Sikorski J."/>
            <person name="Woyke T."/>
            <person name="Bristow J."/>
            <person name="Eisen J.A."/>
            <person name="Markowitz V."/>
            <person name="Hugenholtz P."/>
            <person name="Klenk H.P."/>
            <person name="Kyrpides N.C."/>
        </authorList>
    </citation>
    <scope>NUCLEOTIDE SEQUENCE [LARGE SCALE GENOMIC DNA]</scope>
    <source>
        <strain evidence="2">DSM 11293 / JCM 15392 / SEBR 4228</strain>
    </source>
</reference>
<evidence type="ECO:0000313" key="1">
    <source>
        <dbReference type="EMBL" id="ADK79287.1"/>
    </source>
</evidence>
<protein>
    <recommendedName>
        <fullName evidence="3">DUF2000 domain-containing protein</fullName>
    </recommendedName>
</protein>
<dbReference type="SUPFAM" id="SSF102462">
    <property type="entry name" value="Peptidyl-tRNA hydrolase II"/>
    <property type="match status" value="1"/>
</dbReference>
<dbReference type="InterPro" id="IPR023476">
    <property type="entry name" value="Pep_tRNA_hydro_II_dom_sf"/>
</dbReference>
<dbReference type="InterPro" id="IPR018988">
    <property type="entry name" value="DUF2000"/>
</dbReference>
<proteinExistence type="predicted"/>
<dbReference type="KEGG" id="ssm:Spirs_0130"/>
<sequence>MKAAIIVDTALPLGLIANSAAVLGASLGALHPEIIGEDLADLSGRRHAGITGLPIPILGADKERLRKLVDSAEHDDDIDFIAFNDVAQRCKSYKEYSELLATVPSDTLRYLALLVVGKKQAVNRLTGSLPLAK</sequence>
<evidence type="ECO:0008006" key="3">
    <source>
        <dbReference type="Google" id="ProtNLM"/>
    </source>
</evidence>
<dbReference type="HOGENOM" id="CLU_121942_2_0_12"/>
<dbReference type="PIRSF" id="PIRSF033736">
    <property type="entry name" value="UCP033763"/>
    <property type="match status" value="1"/>
</dbReference>
<dbReference type="Proteomes" id="UP000002318">
    <property type="component" value="Chromosome"/>
</dbReference>
<accession>E1R8E3</accession>
<name>E1R8E3_SEDSS</name>
<dbReference type="AlphaFoldDB" id="E1R8E3"/>
<dbReference type="Gene3D" id="3.40.1490.10">
    <property type="entry name" value="Bit1"/>
    <property type="match status" value="1"/>
</dbReference>
<dbReference type="eggNOG" id="COG4954">
    <property type="taxonomic scope" value="Bacteria"/>
</dbReference>